<dbReference type="OrthoDB" id="3254104at2759"/>
<dbReference type="InterPro" id="IPR006578">
    <property type="entry name" value="MADF-dom"/>
</dbReference>
<reference evidence="4" key="1">
    <citation type="journal article" date="2015" name="Nat. Genet.">
        <title>The genome and transcriptome of the zoonotic hookworm Ancylostoma ceylanicum identify infection-specific gene families.</title>
        <authorList>
            <person name="Schwarz E.M."/>
            <person name="Hu Y."/>
            <person name="Antoshechkin I."/>
            <person name="Miller M.M."/>
            <person name="Sternberg P.W."/>
            <person name="Aroian R.V."/>
        </authorList>
    </citation>
    <scope>NUCLEOTIDE SEQUENCE</scope>
    <source>
        <strain evidence="4">HY135</strain>
    </source>
</reference>
<keyword evidence="4" id="KW-1185">Reference proteome</keyword>
<accession>A0A016U1P4</accession>
<dbReference type="AlphaFoldDB" id="A0A016U1P4"/>
<comment type="caution">
    <text evidence="3">The sequence shown here is derived from an EMBL/GenBank/DDBJ whole genome shotgun (WGS) entry which is preliminary data.</text>
</comment>
<evidence type="ECO:0000259" key="2">
    <source>
        <dbReference type="PROSITE" id="PS51029"/>
    </source>
</evidence>
<organism evidence="3 4">
    <name type="scientific">Ancylostoma ceylanicum</name>
    <dbReference type="NCBI Taxonomy" id="53326"/>
    <lineage>
        <taxon>Eukaryota</taxon>
        <taxon>Metazoa</taxon>
        <taxon>Ecdysozoa</taxon>
        <taxon>Nematoda</taxon>
        <taxon>Chromadorea</taxon>
        <taxon>Rhabditida</taxon>
        <taxon>Rhabditina</taxon>
        <taxon>Rhabditomorpha</taxon>
        <taxon>Strongyloidea</taxon>
        <taxon>Ancylostomatidae</taxon>
        <taxon>Ancylostomatinae</taxon>
        <taxon>Ancylostoma</taxon>
    </lineage>
</organism>
<protein>
    <recommendedName>
        <fullName evidence="2">MADF domain-containing protein</fullName>
    </recommendedName>
</protein>
<dbReference type="PROSITE" id="PS51029">
    <property type="entry name" value="MADF"/>
    <property type="match status" value="1"/>
</dbReference>
<dbReference type="Proteomes" id="UP000024635">
    <property type="component" value="Unassembled WGS sequence"/>
</dbReference>
<proteinExistence type="predicted"/>
<name>A0A016U1P4_9BILA</name>
<dbReference type="EMBL" id="JARK01001397">
    <property type="protein sequence ID" value="EYC09224.1"/>
    <property type="molecule type" value="Genomic_DNA"/>
</dbReference>
<evidence type="ECO:0000313" key="3">
    <source>
        <dbReference type="EMBL" id="EYC09224.1"/>
    </source>
</evidence>
<feature type="compositionally biased region" description="Basic and acidic residues" evidence="1">
    <location>
        <begin position="1"/>
        <end position="16"/>
    </location>
</feature>
<sequence>MTKRPIDSDIDHEQEPPSKSPCLAVGDNDDPRPLPASIIALLITRIQHHPCIWDHDHEFFGHREQIDSAWRAIAEQTDVQGES</sequence>
<dbReference type="Pfam" id="PF10545">
    <property type="entry name" value="MADF_DNA_bdg"/>
    <property type="match status" value="1"/>
</dbReference>
<gene>
    <name evidence="3" type="primary">Acey_s0061.g3219</name>
    <name evidence="3" type="synonym">Acey-K11H12.9</name>
    <name evidence="3" type="ORF">Y032_0061g3219</name>
</gene>
<feature type="domain" description="MADF" evidence="2">
    <location>
        <begin position="41"/>
        <end position="83"/>
    </location>
</feature>
<feature type="region of interest" description="Disordered" evidence="1">
    <location>
        <begin position="1"/>
        <end position="30"/>
    </location>
</feature>
<evidence type="ECO:0000313" key="4">
    <source>
        <dbReference type="Proteomes" id="UP000024635"/>
    </source>
</evidence>
<evidence type="ECO:0000256" key="1">
    <source>
        <dbReference type="SAM" id="MobiDB-lite"/>
    </source>
</evidence>